<keyword evidence="3 8" id="KW-0812">Transmembrane</keyword>
<feature type="region of interest" description="Disordered" evidence="7">
    <location>
        <begin position="59"/>
        <end position="108"/>
    </location>
</feature>
<evidence type="ECO:0008006" key="13">
    <source>
        <dbReference type="Google" id="ProtNLM"/>
    </source>
</evidence>
<feature type="transmembrane region" description="Helical" evidence="8">
    <location>
        <begin position="442"/>
        <end position="465"/>
    </location>
</feature>
<feature type="compositionally biased region" description="Low complexity" evidence="7">
    <location>
        <begin position="259"/>
        <end position="276"/>
    </location>
</feature>
<dbReference type="CDD" id="cd08760">
    <property type="entry name" value="Cyt_b561_FRRS1_like"/>
    <property type="match status" value="1"/>
</dbReference>
<dbReference type="PANTHER" id="PTHR47797:SF3">
    <property type="entry name" value="CYTOCHROME B561 DOMAIN-CONTAINING PROTEIN"/>
    <property type="match status" value="1"/>
</dbReference>
<evidence type="ECO:0000259" key="10">
    <source>
        <dbReference type="PROSITE" id="PS50939"/>
    </source>
</evidence>
<dbReference type="STRING" id="914234.M2R6G7"/>
<keyword evidence="5 8" id="KW-1133">Transmembrane helix</keyword>
<evidence type="ECO:0000256" key="4">
    <source>
        <dbReference type="ARBA" id="ARBA00022982"/>
    </source>
</evidence>
<feature type="transmembrane region" description="Helical" evidence="8">
    <location>
        <begin position="329"/>
        <end position="349"/>
    </location>
</feature>
<dbReference type="SMART" id="SM00664">
    <property type="entry name" value="DoH"/>
    <property type="match status" value="1"/>
</dbReference>
<dbReference type="InterPro" id="IPR015920">
    <property type="entry name" value="Cellobiose_DH-like_cyt"/>
</dbReference>
<evidence type="ECO:0000259" key="9">
    <source>
        <dbReference type="PROSITE" id="PS50836"/>
    </source>
</evidence>
<dbReference type="PROSITE" id="PS50939">
    <property type="entry name" value="CYTOCHROME_B561"/>
    <property type="match status" value="1"/>
</dbReference>
<feature type="region of interest" description="Disordered" evidence="7">
    <location>
        <begin position="251"/>
        <end position="276"/>
    </location>
</feature>
<dbReference type="InterPro" id="IPR006593">
    <property type="entry name" value="Cyt_b561/ferric_Rdtase_TM"/>
</dbReference>
<dbReference type="Pfam" id="PF03188">
    <property type="entry name" value="Cytochrom_B561"/>
    <property type="match status" value="1"/>
</dbReference>
<dbReference type="SMART" id="SM00665">
    <property type="entry name" value="B561"/>
    <property type="match status" value="1"/>
</dbReference>
<dbReference type="AlphaFoldDB" id="M2R6G7"/>
<proteinExistence type="predicted"/>
<evidence type="ECO:0000256" key="3">
    <source>
        <dbReference type="ARBA" id="ARBA00022692"/>
    </source>
</evidence>
<evidence type="ECO:0000256" key="1">
    <source>
        <dbReference type="ARBA" id="ARBA00004370"/>
    </source>
</evidence>
<dbReference type="Pfam" id="PF16010">
    <property type="entry name" value="CDH-cyt"/>
    <property type="match status" value="1"/>
</dbReference>
<protein>
    <recommendedName>
        <fullName evidence="13">Cytochrome b561 domain-containing protein</fullName>
    </recommendedName>
</protein>
<gene>
    <name evidence="11" type="ORF">CERSUDRAFT_87110</name>
</gene>
<dbReference type="InterPro" id="IPR005018">
    <property type="entry name" value="DOMON_domain"/>
</dbReference>
<dbReference type="Gene3D" id="1.20.120.1770">
    <property type="match status" value="1"/>
</dbReference>
<dbReference type="OrthoDB" id="19261at2759"/>
<reference evidence="11 12" key="1">
    <citation type="journal article" date="2012" name="Proc. Natl. Acad. Sci. U.S.A.">
        <title>Comparative genomics of Ceriporiopsis subvermispora and Phanerochaete chrysosporium provide insight into selective ligninolysis.</title>
        <authorList>
            <person name="Fernandez-Fueyo E."/>
            <person name="Ruiz-Duenas F.J."/>
            <person name="Ferreira P."/>
            <person name="Floudas D."/>
            <person name="Hibbett D.S."/>
            <person name="Canessa P."/>
            <person name="Larrondo L.F."/>
            <person name="James T.Y."/>
            <person name="Seelenfreund D."/>
            <person name="Lobos S."/>
            <person name="Polanco R."/>
            <person name="Tello M."/>
            <person name="Honda Y."/>
            <person name="Watanabe T."/>
            <person name="Watanabe T."/>
            <person name="Ryu J.S."/>
            <person name="Kubicek C.P."/>
            <person name="Schmoll M."/>
            <person name="Gaskell J."/>
            <person name="Hammel K.E."/>
            <person name="St John F.J."/>
            <person name="Vanden Wymelenberg A."/>
            <person name="Sabat G."/>
            <person name="Splinter BonDurant S."/>
            <person name="Syed K."/>
            <person name="Yadav J.S."/>
            <person name="Doddapaneni H."/>
            <person name="Subramanian V."/>
            <person name="Lavin J.L."/>
            <person name="Oguiza J.A."/>
            <person name="Perez G."/>
            <person name="Pisabarro A.G."/>
            <person name="Ramirez L."/>
            <person name="Santoyo F."/>
            <person name="Master E."/>
            <person name="Coutinho P.M."/>
            <person name="Henrissat B."/>
            <person name="Lombard V."/>
            <person name="Magnuson J.K."/>
            <person name="Kuees U."/>
            <person name="Hori C."/>
            <person name="Igarashi K."/>
            <person name="Samejima M."/>
            <person name="Held B.W."/>
            <person name="Barry K.W."/>
            <person name="LaButti K.M."/>
            <person name="Lapidus A."/>
            <person name="Lindquist E.A."/>
            <person name="Lucas S.M."/>
            <person name="Riley R."/>
            <person name="Salamov A.A."/>
            <person name="Hoffmeister D."/>
            <person name="Schwenk D."/>
            <person name="Hadar Y."/>
            <person name="Yarden O."/>
            <person name="de Vries R.P."/>
            <person name="Wiebenga A."/>
            <person name="Stenlid J."/>
            <person name="Eastwood D."/>
            <person name="Grigoriev I.V."/>
            <person name="Berka R.M."/>
            <person name="Blanchette R.A."/>
            <person name="Kersten P."/>
            <person name="Martinez A.T."/>
            <person name="Vicuna R."/>
            <person name="Cullen D."/>
        </authorList>
    </citation>
    <scope>NUCLEOTIDE SEQUENCE [LARGE SCALE GENOMIC DNA]</scope>
    <source>
        <strain evidence="11 12">B</strain>
    </source>
</reference>
<dbReference type="CDD" id="cd09630">
    <property type="entry name" value="CDH_like_cytochrome"/>
    <property type="match status" value="1"/>
</dbReference>
<feature type="domain" description="Cytochrome b561" evidence="10">
    <location>
        <begin position="256"/>
        <end position="462"/>
    </location>
</feature>
<keyword evidence="12" id="KW-1185">Reference proteome</keyword>
<feature type="transmembrane region" description="Helical" evidence="8">
    <location>
        <begin position="369"/>
        <end position="388"/>
    </location>
</feature>
<evidence type="ECO:0000256" key="7">
    <source>
        <dbReference type="SAM" id="MobiDB-lite"/>
    </source>
</evidence>
<dbReference type="Gene3D" id="2.60.40.1210">
    <property type="entry name" value="Cellobiose dehydrogenase, cytochrome domain"/>
    <property type="match status" value="1"/>
</dbReference>
<feature type="transmembrane region" description="Helical" evidence="8">
    <location>
        <begin position="292"/>
        <end position="317"/>
    </location>
</feature>
<feature type="transmembrane region" description="Helical" evidence="8">
    <location>
        <begin position="404"/>
        <end position="422"/>
    </location>
</feature>
<feature type="compositionally biased region" description="Low complexity" evidence="7">
    <location>
        <begin position="75"/>
        <end position="108"/>
    </location>
</feature>
<organism evidence="11 12">
    <name type="scientific">Ceriporiopsis subvermispora (strain B)</name>
    <name type="common">White-rot fungus</name>
    <name type="synonym">Gelatoporia subvermispora</name>
    <dbReference type="NCBI Taxonomy" id="914234"/>
    <lineage>
        <taxon>Eukaryota</taxon>
        <taxon>Fungi</taxon>
        <taxon>Dikarya</taxon>
        <taxon>Basidiomycota</taxon>
        <taxon>Agaricomycotina</taxon>
        <taxon>Agaricomycetes</taxon>
        <taxon>Polyporales</taxon>
        <taxon>Gelatoporiaceae</taxon>
        <taxon>Gelatoporia</taxon>
    </lineage>
</organism>
<dbReference type="EMBL" id="KB445805">
    <property type="protein sequence ID" value="EMD33767.1"/>
    <property type="molecule type" value="Genomic_DNA"/>
</dbReference>
<accession>M2R6G7</accession>
<feature type="domain" description="DOMON" evidence="9">
    <location>
        <begin position="118"/>
        <end position="228"/>
    </location>
</feature>
<dbReference type="GO" id="GO:0016020">
    <property type="term" value="C:membrane"/>
    <property type="evidence" value="ECO:0007669"/>
    <property type="project" value="UniProtKB-SubCell"/>
</dbReference>
<dbReference type="SUPFAM" id="SSF49344">
    <property type="entry name" value="CBD9-like"/>
    <property type="match status" value="1"/>
</dbReference>
<sequence length="490" mass="52388">MHTCLEWMSIRTQRCAWRRAPPAKTHARSTSSCTEVVLNINRVVLPLLWLSALSYAHTQRGRGNDGNDNDGGDDNSGSSGPSSTGSLAPSASASTSSNSTSSTNGTSSALTGDTVCTGLMCITGVVNGSQTEYTLQSQGAATLGWMAMGFGTQMADSPMVIMWGNSDGSITLSQRQAPQEVMPTVVPSPPRVATAMPALSTLSGSNPQFVYTIDTDSTGETNIIWAFGNINPDSSAVDATLQQHLNSGPTSLNLAKPLTTSSNGSSNGTTPTTTVPAGNAAAPPLLPYQKLIVAHAILCVIGFLGLLPLGAILARWARTFTSTWFQGHWIVQFLLALPVIVAGVGLGIGAVSKQLGAKHLDDDHKRWGIALFVLYFVQITLGAVVHYVKPRSWTIERKRPTQNYFHAVLGLLIIGIAFYQVRTGFKTEWVNAVGPIHPISNAANIVWIVWVVLIPLLYFGGLALLPRQFRQEHYTKPEAVPSTDGETERY</sequence>
<evidence type="ECO:0000256" key="2">
    <source>
        <dbReference type="ARBA" id="ARBA00022448"/>
    </source>
</evidence>
<dbReference type="Proteomes" id="UP000016930">
    <property type="component" value="Unassembled WGS sequence"/>
</dbReference>
<evidence type="ECO:0000313" key="11">
    <source>
        <dbReference type="EMBL" id="EMD33767.1"/>
    </source>
</evidence>
<evidence type="ECO:0000313" key="12">
    <source>
        <dbReference type="Proteomes" id="UP000016930"/>
    </source>
</evidence>
<evidence type="ECO:0000256" key="6">
    <source>
        <dbReference type="ARBA" id="ARBA00023136"/>
    </source>
</evidence>
<dbReference type="PANTHER" id="PTHR47797">
    <property type="entry name" value="DEHYDROGENASE, PUTATIVE (AFU_ORTHOLOGUE AFUA_8G05805)-RELATED"/>
    <property type="match status" value="1"/>
</dbReference>
<name>M2R6G7_CERS8</name>
<keyword evidence="4" id="KW-0249">Electron transport</keyword>
<comment type="subcellular location">
    <subcellularLocation>
        <location evidence="1">Membrane</location>
    </subcellularLocation>
</comment>
<evidence type="ECO:0000256" key="8">
    <source>
        <dbReference type="SAM" id="Phobius"/>
    </source>
</evidence>
<dbReference type="PROSITE" id="PS50836">
    <property type="entry name" value="DOMON"/>
    <property type="match status" value="1"/>
</dbReference>
<evidence type="ECO:0000256" key="5">
    <source>
        <dbReference type="ARBA" id="ARBA00022989"/>
    </source>
</evidence>
<keyword evidence="6 8" id="KW-0472">Membrane</keyword>
<dbReference type="HOGENOM" id="CLU_038404_0_0_1"/>
<keyword evidence="2" id="KW-0813">Transport</keyword>